<keyword evidence="2" id="KW-1185">Reference proteome</keyword>
<dbReference type="Gene3D" id="3.90.180.10">
    <property type="entry name" value="Medium-chain alcohol dehydrogenases, catalytic domain"/>
    <property type="match status" value="1"/>
</dbReference>
<gene>
    <name evidence="1" type="ORF">B0T15DRAFT_515081</name>
</gene>
<sequence>MSRALQRPCYLMDGSDDDAGFSRIGRRRTRRGFCRPVTSPRYNGSLCNLGSVVESEKRSAETRLSRNVEWYSNETRGSAVDNELRPLPVLNPTTNKAVGTLTIPGPNPASTLQTVELPPLKDDQIHVRVRNFSNDAAIRTFIGSPVENHQMDLPLVPLGAPMSSSSLARFSSPNRPIGAYACVNYKSPSFDRALRDTTPDEVDINEPMQLRNWFEIVSQRLTVKGLFMFDHMDEVPETMEKLIAGAAEGRIKVDIEDVVPATIEQVPNVWLRMYEGIREAEGLWSLYCIVPTWKEPIGWTSPGFSSSASAARVPSSQS</sequence>
<accession>A0AAJ0GKY3</accession>
<dbReference type="RefSeq" id="XP_062717616.1">
    <property type="nucleotide sequence ID" value="XM_062868158.1"/>
</dbReference>
<evidence type="ECO:0000313" key="1">
    <source>
        <dbReference type="EMBL" id="KAK3301836.1"/>
    </source>
</evidence>
<dbReference type="GeneID" id="87886987"/>
<evidence type="ECO:0000313" key="2">
    <source>
        <dbReference type="Proteomes" id="UP001273166"/>
    </source>
</evidence>
<reference evidence="1" key="1">
    <citation type="journal article" date="2023" name="Mol. Phylogenet. Evol.">
        <title>Genome-scale phylogeny and comparative genomics of the fungal order Sordariales.</title>
        <authorList>
            <person name="Hensen N."/>
            <person name="Bonometti L."/>
            <person name="Westerberg I."/>
            <person name="Brannstrom I.O."/>
            <person name="Guillou S."/>
            <person name="Cros-Aarteil S."/>
            <person name="Calhoun S."/>
            <person name="Haridas S."/>
            <person name="Kuo A."/>
            <person name="Mondo S."/>
            <person name="Pangilinan J."/>
            <person name="Riley R."/>
            <person name="LaButti K."/>
            <person name="Andreopoulos B."/>
            <person name="Lipzen A."/>
            <person name="Chen C."/>
            <person name="Yan M."/>
            <person name="Daum C."/>
            <person name="Ng V."/>
            <person name="Clum A."/>
            <person name="Steindorff A."/>
            <person name="Ohm R.A."/>
            <person name="Martin F."/>
            <person name="Silar P."/>
            <person name="Natvig D.O."/>
            <person name="Lalanne C."/>
            <person name="Gautier V."/>
            <person name="Ament-Velasquez S.L."/>
            <person name="Kruys A."/>
            <person name="Hutchinson M.I."/>
            <person name="Powell A.J."/>
            <person name="Barry K."/>
            <person name="Miller A.N."/>
            <person name="Grigoriev I.V."/>
            <person name="Debuchy R."/>
            <person name="Gladieux P."/>
            <person name="Hiltunen Thoren M."/>
            <person name="Johannesson H."/>
        </authorList>
    </citation>
    <scope>NUCLEOTIDE SEQUENCE</scope>
    <source>
        <strain evidence="1">CBS 333.67</strain>
    </source>
</reference>
<dbReference type="Proteomes" id="UP001273166">
    <property type="component" value="Unassembled WGS sequence"/>
</dbReference>
<protein>
    <submittedName>
        <fullName evidence="1">Uncharacterized protein</fullName>
    </submittedName>
</protein>
<comment type="caution">
    <text evidence="1">The sequence shown here is derived from an EMBL/GenBank/DDBJ whole genome shotgun (WGS) entry which is preliminary data.</text>
</comment>
<dbReference type="Gene3D" id="3.40.50.720">
    <property type="entry name" value="NAD(P)-binding Rossmann-like Domain"/>
    <property type="match status" value="1"/>
</dbReference>
<name>A0AAJ0GKY3_9PEZI</name>
<dbReference type="AlphaFoldDB" id="A0AAJ0GKY3"/>
<proteinExistence type="predicted"/>
<reference evidence="1" key="2">
    <citation type="submission" date="2023-06" db="EMBL/GenBank/DDBJ databases">
        <authorList>
            <consortium name="Lawrence Berkeley National Laboratory"/>
            <person name="Mondo S.J."/>
            <person name="Hensen N."/>
            <person name="Bonometti L."/>
            <person name="Westerberg I."/>
            <person name="Brannstrom I.O."/>
            <person name="Guillou S."/>
            <person name="Cros-Aarteil S."/>
            <person name="Calhoun S."/>
            <person name="Haridas S."/>
            <person name="Kuo A."/>
            <person name="Pangilinan J."/>
            <person name="Riley R."/>
            <person name="Labutti K."/>
            <person name="Andreopoulos B."/>
            <person name="Lipzen A."/>
            <person name="Chen C."/>
            <person name="Yanf M."/>
            <person name="Daum C."/>
            <person name="Ng V."/>
            <person name="Clum A."/>
            <person name="Steindorff A."/>
            <person name="Ohm R."/>
            <person name="Martin F."/>
            <person name="Silar P."/>
            <person name="Natvig D."/>
            <person name="Lalanne C."/>
            <person name="Gautier V."/>
            <person name="Ament-Velasquez S.L."/>
            <person name="Kruys A."/>
            <person name="Hutchinson M.I."/>
            <person name="Powell A.J."/>
            <person name="Barry K."/>
            <person name="Miller A.N."/>
            <person name="Grigoriev I.V."/>
            <person name="Debuchy R."/>
            <person name="Gladieux P."/>
            <person name="Thoren M.H."/>
            <person name="Johannesson H."/>
        </authorList>
    </citation>
    <scope>NUCLEOTIDE SEQUENCE</scope>
    <source>
        <strain evidence="1">CBS 333.67</strain>
    </source>
</reference>
<organism evidence="1 2">
    <name type="scientific">Chaetomium strumarium</name>
    <dbReference type="NCBI Taxonomy" id="1170767"/>
    <lineage>
        <taxon>Eukaryota</taxon>
        <taxon>Fungi</taxon>
        <taxon>Dikarya</taxon>
        <taxon>Ascomycota</taxon>
        <taxon>Pezizomycotina</taxon>
        <taxon>Sordariomycetes</taxon>
        <taxon>Sordariomycetidae</taxon>
        <taxon>Sordariales</taxon>
        <taxon>Chaetomiaceae</taxon>
        <taxon>Chaetomium</taxon>
    </lineage>
</organism>
<dbReference type="EMBL" id="JAUDZG010000008">
    <property type="protein sequence ID" value="KAK3301836.1"/>
    <property type="molecule type" value="Genomic_DNA"/>
</dbReference>